<accession>A0A8K1YUG5</accession>
<dbReference type="GO" id="GO:0003677">
    <property type="term" value="F:DNA binding"/>
    <property type="evidence" value="ECO:0007669"/>
    <property type="project" value="UniProtKB-KW"/>
</dbReference>
<dbReference type="GO" id="GO:0006355">
    <property type="term" value="P:regulation of DNA-templated transcription"/>
    <property type="evidence" value="ECO:0007669"/>
    <property type="project" value="InterPro"/>
</dbReference>
<dbReference type="InterPro" id="IPR014710">
    <property type="entry name" value="RmlC-like_jellyroll"/>
</dbReference>
<dbReference type="SUPFAM" id="SSF46785">
    <property type="entry name" value="Winged helix' DNA-binding domain"/>
    <property type="match status" value="1"/>
</dbReference>
<evidence type="ECO:0000256" key="1">
    <source>
        <dbReference type="ARBA" id="ARBA00023015"/>
    </source>
</evidence>
<evidence type="ECO:0000256" key="3">
    <source>
        <dbReference type="ARBA" id="ARBA00023163"/>
    </source>
</evidence>
<reference evidence="5" key="1">
    <citation type="submission" date="2019-03" db="EMBL/GenBank/DDBJ databases">
        <title>Phycologia Chloroplast and mitochondrial genomes of Kumanoa mahlacensis.</title>
        <authorList>
            <person name="Fang K."/>
        </authorList>
    </citation>
    <scope>NUCLEOTIDE SEQUENCE</scope>
    <source>
        <strain evidence="5">SAS-FKP1701</strain>
    </source>
</reference>
<feature type="domain" description="HTH crp-type" evidence="4">
    <location>
        <begin position="120"/>
        <end position="193"/>
    </location>
</feature>
<keyword evidence="2" id="KW-0238">DNA-binding</keyword>
<keyword evidence="5" id="KW-0150">Chloroplast</keyword>
<dbReference type="PROSITE" id="PS51063">
    <property type="entry name" value="HTH_CRP_2"/>
    <property type="match status" value="1"/>
</dbReference>
<dbReference type="InterPro" id="IPR012318">
    <property type="entry name" value="HTH_CRP"/>
</dbReference>
<dbReference type="InterPro" id="IPR036390">
    <property type="entry name" value="WH_DNA-bd_sf"/>
</dbReference>
<name>A0A8K1YUG5_9FLOR</name>
<dbReference type="EMBL" id="MK641509">
    <property type="protein sequence ID" value="UEQ12010.1"/>
    <property type="molecule type" value="Genomic_DNA"/>
</dbReference>
<dbReference type="SUPFAM" id="SSF51206">
    <property type="entry name" value="cAMP-binding domain-like"/>
    <property type="match status" value="1"/>
</dbReference>
<evidence type="ECO:0000259" key="4">
    <source>
        <dbReference type="PROSITE" id="PS51063"/>
    </source>
</evidence>
<protein>
    <submittedName>
        <fullName evidence="5">Global nitrogen transcriptional regulator</fullName>
    </submittedName>
</protein>
<geneLocation type="chloroplast" evidence="5"/>
<sequence>MQINQKFCHLYKLNIGDSLIIHRENNKNLYLILEGVIVLSKAFTNKEILSMGIFSWQDVIMTNFGKLSSPNYFYKIQAICSTYLISVNRKNITFTQKIIHIKSKQTSIKYQNMIEILAHKNIKNRFVQLLLTLCDTCSTINKNHIEIQLSLSKTIIATILGSNRNTINQLIQEMQKKRLICYAKNKIIIYNLLSLDLI</sequence>
<dbReference type="Pfam" id="PF13545">
    <property type="entry name" value="HTH_Crp_2"/>
    <property type="match status" value="1"/>
</dbReference>
<keyword evidence="1" id="KW-0805">Transcription regulation</keyword>
<evidence type="ECO:0000313" key="5">
    <source>
        <dbReference type="EMBL" id="UEQ12010.1"/>
    </source>
</evidence>
<evidence type="ECO:0000256" key="2">
    <source>
        <dbReference type="ARBA" id="ARBA00023125"/>
    </source>
</evidence>
<dbReference type="Gene3D" id="2.60.120.10">
    <property type="entry name" value="Jelly Rolls"/>
    <property type="match status" value="1"/>
</dbReference>
<gene>
    <name evidence="5" type="primary">ntcA</name>
</gene>
<keyword evidence="5" id="KW-0934">Plastid</keyword>
<dbReference type="AlphaFoldDB" id="A0A8K1YUG5"/>
<organism evidence="5">
    <name type="scientific">Kumanoa mahlacensis</name>
    <dbReference type="NCBI Taxonomy" id="1196387"/>
    <lineage>
        <taxon>Eukaryota</taxon>
        <taxon>Rhodophyta</taxon>
        <taxon>Florideophyceae</taxon>
        <taxon>Nemaliophycidae</taxon>
        <taxon>Batrachospermales</taxon>
        <taxon>Batrachospermaceae</taxon>
        <taxon>Kumanoa</taxon>
    </lineage>
</organism>
<proteinExistence type="predicted"/>
<dbReference type="InterPro" id="IPR018490">
    <property type="entry name" value="cNMP-bd_dom_sf"/>
</dbReference>
<keyword evidence="3" id="KW-0804">Transcription</keyword>